<comment type="caution">
    <text evidence="1">The sequence shown here is derived from an EMBL/GenBank/DDBJ whole genome shotgun (WGS) entry which is preliminary data.</text>
</comment>
<organism evidence="1 2">
    <name type="scientific">Pseudoalteromonas luteoviolacea S4060-1</name>
    <dbReference type="NCBI Taxonomy" id="1365257"/>
    <lineage>
        <taxon>Bacteria</taxon>
        <taxon>Pseudomonadati</taxon>
        <taxon>Pseudomonadota</taxon>
        <taxon>Gammaproteobacteria</taxon>
        <taxon>Alteromonadales</taxon>
        <taxon>Pseudoalteromonadaceae</taxon>
        <taxon>Pseudoalteromonas</taxon>
    </lineage>
</organism>
<gene>
    <name evidence="1" type="ORF">N478_11620</name>
</gene>
<evidence type="ECO:0000313" key="1">
    <source>
        <dbReference type="EMBL" id="KZN69274.1"/>
    </source>
</evidence>
<dbReference type="Proteomes" id="UP000076661">
    <property type="component" value="Unassembled WGS sequence"/>
</dbReference>
<protein>
    <submittedName>
        <fullName evidence="1">Uncharacterized protein</fullName>
    </submittedName>
</protein>
<reference evidence="1 2" key="1">
    <citation type="submission" date="2013-07" db="EMBL/GenBank/DDBJ databases">
        <title>Comparative Genomic and Metabolomic Analysis of Twelve Strains of Pseudoalteromonas luteoviolacea.</title>
        <authorList>
            <person name="Vynne N.G."/>
            <person name="Mansson M."/>
            <person name="Gram L."/>
        </authorList>
    </citation>
    <scope>NUCLEOTIDE SEQUENCE [LARGE SCALE GENOMIC DNA]</scope>
    <source>
        <strain evidence="1 2">S4060-1</strain>
    </source>
</reference>
<evidence type="ECO:0000313" key="2">
    <source>
        <dbReference type="Proteomes" id="UP000076661"/>
    </source>
</evidence>
<accession>A0A162CK49</accession>
<name>A0A162CK49_9GAMM</name>
<dbReference type="AlphaFoldDB" id="A0A162CK49"/>
<proteinExistence type="predicted"/>
<sequence>MVSGCSISLKPLQMDSAFPKVSYVGRGAAAGPMLMGAMGPMGIAVGMAIDEGIGKDIKSALSGSLVQNQAVVVESVAANYPDAHRFALRKIEFKADTSNDDLAYAITFLSLYPSNTTKCFKSESAPLDELKASDIGWKIITNSMTKEVACQD</sequence>
<dbReference type="PATRIC" id="fig|1365257.3.peg.723"/>
<dbReference type="EMBL" id="AUXX01000005">
    <property type="protein sequence ID" value="KZN69274.1"/>
    <property type="molecule type" value="Genomic_DNA"/>
</dbReference>